<protein>
    <submittedName>
        <fullName evidence="2">Uncharacterized protein</fullName>
    </submittedName>
</protein>
<dbReference type="EMBL" id="LGST01000016">
    <property type="protein sequence ID" value="KNE01034.1"/>
    <property type="molecule type" value="Genomic_DNA"/>
</dbReference>
<organism evidence="2 3">
    <name type="scientific">Candidozyma auris</name>
    <name type="common">Yeast</name>
    <name type="synonym">Candida auris</name>
    <dbReference type="NCBI Taxonomy" id="498019"/>
    <lineage>
        <taxon>Eukaryota</taxon>
        <taxon>Fungi</taxon>
        <taxon>Dikarya</taxon>
        <taxon>Ascomycota</taxon>
        <taxon>Saccharomycotina</taxon>
        <taxon>Pichiomycetes</taxon>
        <taxon>Metschnikowiaceae</taxon>
        <taxon>Candidozyma</taxon>
    </lineage>
</organism>
<feature type="compositionally biased region" description="Acidic residues" evidence="1">
    <location>
        <begin position="213"/>
        <end position="233"/>
    </location>
</feature>
<dbReference type="VEuPathDB" id="FungiDB:CJJ07_000873"/>
<dbReference type="VEuPathDB" id="FungiDB:B9J08_003333"/>
<proteinExistence type="predicted"/>
<feature type="region of interest" description="Disordered" evidence="1">
    <location>
        <begin position="189"/>
        <end position="233"/>
    </location>
</feature>
<accession>A0A0L0P415</accession>
<evidence type="ECO:0000256" key="1">
    <source>
        <dbReference type="SAM" id="MobiDB-lite"/>
    </source>
</evidence>
<name>A0A0L0P415_CANAR</name>
<dbReference type="VEuPathDB" id="FungiDB:CJI96_0001870"/>
<comment type="caution">
    <text evidence="2">The sequence shown here is derived from an EMBL/GenBank/DDBJ whole genome shotgun (WGS) entry which is preliminary data.</text>
</comment>
<dbReference type="VEuPathDB" id="FungiDB:CJI97_003408"/>
<dbReference type="AlphaFoldDB" id="A0A0L0P415"/>
<dbReference type="VEuPathDB" id="FungiDB:CJJ09_000772"/>
<feature type="region of interest" description="Disordered" evidence="1">
    <location>
        <begin position="278"/>
        <end position="308"/>
    </location>
</feature>
<gene>
    <name evidence="2" type="ORF">QG37_01907</name>
</gene>
<evidence type="ECO:0000313" key="2">
    <source>
        <dbReference type="EMBL" id="KNE01034.1"/>
    </source>
</evidence>
<reference evidence="3" key="1">
    <citation type="journal article" date="2015" name="BMC Genomics">
        <title>Draft genome of a commonly misdiagnosed multidrug resistant pathogen Candida auris.</title>
        <authorList>
            <person name="Chatterjee S."/>
            <person name="Alampalli S.V."/>
            <person name="Nageshan R.K."/>
            <person name="Chettiar S.T."/>
            <person name="Joshi S."/>
            <person name="Tatu U.S."/>
        </authorList>
    </citation>
    <scope>NUCLEOTIDE SEQUENCE [LARGE SCALE GENOMIC DNA]</scope>
    <source>
        <strain evidence="3">6684</strain>
    </source>
</reference>
<dbReference type="Proteomes" id="UP000037122">
    <property type="component" value="Unassembled WGS sequence"/>
</dbReference>
<feature type="compositionally biased region" description="Polar residues" evidence="1">
    <location>
        <begin position="278"/>
        <end position="303"/>
    </location>
</feature>
<dbReference type="VEuPathDB" id="FungiDB:QG37_01907"/>
<sequence length="336" mass="37304">MLLANFATICVIPAQHHLLEDSLMKPSKLLVALVSCLGVTLAIPSRLAHIIDSNLTGASNISNPLSGVLPVDSVSSHLSETSRLLGYLVEPVFQKAQQLKRPLDLNTWIQLYHDMSSQQKVTLAKNTVKKFVSASRPKLKEEVKAHVEKSNNLLTAASQKEVSEKALEVTLSSLLRKLLGKQKDYELDFEENDETKDDYETPPNTDTDHDFDIEGESEGESESEWESECDENEIEEEIEYGSYLRKEPHRNENTTFLGNVTDSTQVNLKNATTTLDVFQPSYNHSPGLSNLSNDSGRSNSSNTNEEEYGKEVNGATRLYNANFASFVLAALLIALI</sequence>
<evidence type="ECO:0000313" key="3">
    <source>
        <dbReference type="Proteomes" id="UP000037122"/>
    </source>
</evidence>